<keyword evidence="2" id="KW-0812">Transmembrane</keyword>
<comment type="caution">
    <text evidence="3">The sequence shown here is derived from an EMBL/GenBank/DDBJ whole genome shotgun (WGS) entry which is preliminary data.</text>
</comment>
<name>M5UDY8_9BACT</name>
<evidence type="ECO:0000256" key="1">
    <source>
        <dbReference type="SAM" id="MobiDB-lite"/>
    </source>
</evidence>
<accession>M5UDY8</accession>
<evidence type="ECO:0000313" key="4">
    <source>
        <dbReference type="Proteomes" id="UP000011885"/>
    </source>
</evidence>
<gene>
    <name evidence="3" type="ORF">RSSM_02489</name>
</gene>
<keyword evidence="2" id="KW-0472">Membrane</keyword>
<protein>
    <submittedName>
        <fullName evidence="3">Uncharacterized protein</fullName>
    </submittedName>
</protein>
<keyword evidence="4" id="KW-1185">Reference proteome</keyword>
<feature type="region of interest" description="Disordered" evidence="1">
    <location>
        <begin position="81"/>
        <end position="145"/>
    </location>
</feature>
<dbReference type="Proteomes" id="UP000011885">
    <property type="component" value="Unassembled WGS sequence"/>
</dbReference>
<dbReference type="EMBL" id="ANOH01000171">
    <property type="protein sequence ID" value="EMI56076.1"/>
    <property type="molecule type" value="Genomic_DNA"/>
</dbReference>
<proteinExistence type="predicted"/>
<dbReference type="PATRIC" id="fig|1263870.3.peg.2646"/>
<sequence length="145" mass="15654">MNWEATLAEAEYLRAAEARDNAKMIDKLSSGRVTEIAVVQDASLGLKKVKPQRAILAILAAALAVAIGVFQAVARSLLFDSPNSANTDHRKKIPAPEARIDRAHHHSPETQQTRDTADAATERLRSTSSIEDEFADSASVPGVPR</sequence>
<feature type="compositionally biased region" description="Basic and acidic residues" evidence="1">
    <location>
        <begin position="115"/>
        <end position="125"/>
    </location>
</feature>
<evidence type="ECO:0000313" key="3">
    <source>
        <dbReference type="EMBL" id="EMI56076.1"/>
    </source>
</evidence>
<reference evidence="3 4" key="1">
    <citation type="journal article" date="2013" name="Mar. Genomics">
        <title>Expression of sulfatases in Rhodopirellula baltica and the diversity of sulfatases in the genus Rhodopirellula.</title>
        <authorList>
            <person name="Wegner C.E."/>
            <person name="Richter-Heitmann T."/>
            <person name="Klindworth A."/>
            <person name="Klockow C."/>
            <person name="Richter M."/>
            <person name="Achstetter T."/>
            <person name="Glockner F.O."/>
            <person name="Harder J."/>
        </authorList>
    </citation>
    <scope>NUCLEOTIDE SEQUENCE [LARGE SCALE GENOMIC DNA]</scope>
    <source>
        <strain evidence="3 4">SM41</strain>
    </source>
</reference>
<evidence type="ECO:0000256" key="2">
    <source>
        <dbReference type="SAM" id="Phobius"/>
    </source>
</evidence>
<dbReference type="RefSeq" id="WP_008678208.1">
    <property type="nucleotide sequence ID" value="NZ_ANOH01000171.1"/>
</dbReference>
<feature type="transmembrane region" description="Helical" evidence="2">
    <location>
        <begin position="54"/>
        <end position="74"/>
    </location>
</feature>
<organism evidence="3 4">
    <name type="scientific">Rhodopirellula sallentina SM41</name>
    <dbReference type="NCBI Taxonomy" id="1263870"/>
    <lineage>
        <taxon>Bacteria</taxon>
        <taxon>Pseudomonadati</taxon>
        <taxon>Planctomycetota</taxon>
        <taxon>Planctomycetia</taxon>
        <taxon>Pirellulales</taxon>
        <taxon>Pirellulaceae</taxon>
        <taxon>Rhodopirellula</taxon>
    </lineage>
</organism>
<keyword evidence="2" id="KW-1133">Transmembrane helix</keyword>
<dbReference type="AlphaFoldDB" id="M5UDY8"/>